<name>A0ABZ1WUU0_9ACTN</name>
<keyword evidence="4" id="KW-1185">Reference proteome</keyword>
<proteinExistence type="predicted"/>
<dbReference type="CDD" id="cd04301">
    <property type="entry name" value="NAT_SF"/>
    <property type="match status" value="1"/>
</dbReference>
<evidence type="ECO:0000313" key="3">
    <source>
        <dbReference type="EMBL" id="WUT43573.1"/>
    </source>
</evidence>
<evidence type="ECO:0000259" key="2">
    <source>
        <dbReference type="PROSITE" id="PS51186"/>
    </source>
</evidence>
<dbReference type="PROSITE" id="PS51186">
    <property type="entry name" value="GNAT"/>
    <property type="match status" value="1"/>
</dbReference>
<dbReference type="Pfam" id="PF00583">
    <property type="entry name" value="Acetyltransf_1"/>
    <property type="match status" value="1"/>
</dbReference>
<organism evidence="3 4">
    <name type="scientific">Streptomyces pseudovenezuelae</name>
    <dbReference type="NCBI Taxonomy" id="67350"/>
    <lineage>
        <taxon>Bacteria</taxon>
        <taxon>Bacillati</taxon>
        <taxon>Actinomycetota</taxon>
        <taxon>Actinomycetes</taxon>
        <taxon>Kitasatosporales</taxon>
        <taxon>Streptomycetaceae</taxon>
        <taxon>Streptomyces</taxon>
        <taxon>Streptomyces aurantiacus group</taxon>
    </lineage>
</organism>
<dbReference type="InterPro" id="IPR016181">
    <property type="entry name" value="Acyl_CoA_acyltransferase"/>
</dbReference>
<evidence type="ECO:0000313" key="4">
    <source>
        <dbReference type="Proteomes" id="UP001432168"/>
    </source>
</evidence>
<evidence type="ECO:0000256" key="1">
    <source>
        <dbReference type="SAM" id="MobiDB-lite"/>
    </source>
</evidence>
<accession>A0ABZ1WUU0</accession>
<dbReference type="InterPro" id="IPR000182">
    <property type="entry name" value="GNAT_dom"/>
</dbReference>
<feature type="region of interest" description="Disordered" evidence="1">
    <location>
        <begin position="158"/>
        <end position="182"/>
    </location>
</feature>
<sequence length="182" mass="20126">MIPISGEKRMRIRAVEEKDLPELARIDAEAFPSAPYPYFVLRQYFDICGDHLFVVEDDEPRLYGYVLASPPHHTLSWIISLGVTPELRRNGLGRRLMVAMLHRLQSEGAQQILLTVEPDNGSAILLYRSLGFVAYGTPDPDYFGRGEPRLLMTLSLRTAPPARGTPPSAPSASPSAGRRGGP</sequence>
<dbReference type="PANTHER" id="PTHR43072">
    <property type="entry name" value="N-ACETYLTRANSFERASE"/>
    <property type="match status" value="1"/>
</dbReference>
<dbReference type="SUPFAM" id="SSF55729">
    <property type="entry name" value="Acyl-CoA N-acyltransferases (Nat)"/>
    <property type="match status" value="1"/>
</dbReference>
<dbReference type="EMBL" id="CP109011">
    <property type="protein sequence ID" value="WUT43573.1"/>
    <property type="molecule type" value="Genomic_DNA"/>
</dbReference>
<protein>
    <submittedName>
        <fullName evidence="3">GNAT family N-acetyltransferase</fullName>
    </submittedName>
</protein>
<feature type="domain" description="N-acetyltransferase" evidence="2">
    <location>
        <begin position="10"/>
        <end position="157"/>
    </location>
</feature>
<reference evidence="3" key="1">
    <citation type="submission" date="2022-10" db="EMBL/GenBank/DDBJ databases">
        <title>The complete genomes of actinobacterial strains from the NBC collection.</title>
        <authorList>
            <person name="Joergensen T.S."/>
            <person name="Alvarez Arevalo M."/>
            <person name="Sterndorff E.B."/>
            <person name="Faurdal D."/>
            <person name="Vuksanovic O."/>
            <person name="Mourched A.-S."/>
            <person name="Charusanti P."/>
            <person name="Shaw S."/>
            <person name="Blin K."/>
            <person name="Weber T."/>
        </authorList>
    </citation>
    <scope>NUCLEOTIDE SEQUENCE</scope>
    <source>
        <strain evidence="3">NBC_00686</strain>
    </source>
</reference>
<feature type="compositionally biased region" description="Low complexity" evidence="1">
    <location>
        <begin position="170"/>
        <end position="182"/>
    </location>
</feature>
<dbReference type="Gene3D" id="3.40.630.30">
    <property type="match status" value="1"/>
</dbReference>
<dbReference type="RefSeq" id="WP_329263759.1">
    <property type="nucleotide sequence ID" value="NZ_CP109011.1"/>
</dbReference>
<dbReference type="Proteomes" id="UP001432168">
    <property type="component" value="Chromosome"/>
</dbReference>
<gene>
    <name evidence="3" type="ORF">OG929_15240</name>
</gene>